<dbReference type="Pfam" id="PF05523">
    <property type="entry name" value="FdtA"/>
    <property type="match status" value="1"/>
</dbReference>
<sequence length="149" mass="16699">MTAQPSHLDTGLDRVAPGTLIELDEHADPRGSLAVVETGKDIDFEIKRVYYLYDLPVATVRGAHGHRCLRQLVIAVHGQFEITVDDGFRRARYLLDNPRRGLLIGPMTWRNLINFSPGAVGLVLASEHYDESDYFRDYDEFLAAARSAA</sequence>
<dbReference type="RefSeq" id="WP_110336314.1">
    <property type="nucleotide sequence ID" value="NZ_JBHVKT010000001.1"/>
</dbReference>
<evidence type="ECO:0000313" key="3">
    <source>
        <dbReference type="Proteomes" id="UP000247892"/>
    </source>
</evidence>
<evidence type="ECO:0000313" key="2">
    <source>
        <dbReference type="EMBL" id="PXY36304.1"/>
    </source>
</evidence>
<dbReference type="SUPFAM" id="SSF51182">
    <property type="entry name" value="RmlC-like cupins"/>
    <property type="match status" value="1"/>
</dbReference>
<protein>
    <recommendedName>
        <fullName evidence="1">Sugar 3,4-ketoisomerase QdtA cupin domain-containing protein</fullName>
    </recommendedName>
</protein>
<keyword evidence="3" id="KW-1185">Reference proteome</keyword>
<feature type="domain" description="Sugar 3,4-ketoisomerase QdtA cupin" evidence="1">
    <location>
        <begin position="19"/>
        <end position="144"/>
    </location>
</feature>
<gene>
    <name evidence="2" type="ORF">BA062_12870</name>
</gene>
<dbReference type="Gene3D" id="2.60.120.10">
    <property type="entry name" value="Jelly Rolls"/>
    <property type="match status" value="1"/>
</dbReference>
<evidence type="ECO:0000259" key="1">
    <source>
        <dbReference type="Pfam" id="PF05523"/>
    </source>
</evidence>
<dbReference type="CDD" id="cd20292">
    <property type="entry name" value="cupin_QdtA-like"/>
    <property type="match status" value="1"/>
</dbReference>
<dbReference type="AlphaFoldDB" id="A0A318LSK6"/>
<accession>A0A318LSK6</accession>
<dbReference type="InterPro" id="IPR008894">
    <property type="entry name" value="QdtA_cupin_dom"/>
</dbReference>
<comment type="caution">
    <text evidence="2">The sequence shown here is derived from an EMBL/GenBank/DDBJ whole genome shotgun (WGS) entry which is preliminary data.</text>
</comment>
<organism evidence="2 3">
    <name type="scientific">Prauserella flavalba</name>
    <dbReference type="NCBI Taxonomy" id="1477506"/>
    <lineage>
        <taxon>Bacteria</taxon>
        <taxon>Bacillati</taxon>
        <taxon>Actinomycetota</taxon>
        <taxon>Actinomycetes</taxon>
        <taxon>Pseudonocardiales</taxon>
        <taxon>Pseudonocardiaceae</taxon>
        <taxon>Prauserella</taxon>
    </lineage>
</organism>
<dbReference type="OrthoDB" id="2643438at2"/>
<dbReference type="Proteomes" id="UP000247892">
    <property type="component" value="Unassembled WGS sequence"/>
</dbReference>
<dbReference type="InterPro" id="IPR014710">
    <property type="entry name" value="RmlC-like_jellyroll"/>
</dbReference>
<reference evidence="2 3" key="1">
    <citation type="submission" date="2016-07" db="EMBL/GenBank/DDBJ databases">
        <title>Draft genome sequence of Prauserella sp. YIM 121212, isolated from alkaline soil.</title>
        <authorList>
            <person name="Ruckert C."/>
            <person name="Albersmeier A."/>
            <person name="Jiang C.-L."/>
            <person name="Jiang Y."/>
            <person name="Kalinowski J."/>
            <person name="Schneider O."/>
            <person name="Winkler A."/>
            <person name="Zotchev S.B."/>
        </authorList>
    </citation>
    <scope>NUCLEOTIDE SEQUENCE [LARGE SCALE GENOMIC DNA]</scope>
    <source>
        <strain evidence="2 3">YIM 121212</strain>
    </source>
</reference>
<dbReference type="EMBL" id="MASU01000005">
    <property type="protein sequence ID" value="PXY36304.1"/>
    <property type="molecule type" value="Genomic_DNA"/>
</dbReference>
<proteinExistence type="predicted"/>
<dbReference type="InterPro" id="IPR011051">
    <property type="entry name" value="RmlC_Cupin_sf"/>
</dbReference>
<name>A0A318LSK6_9PSEU</name>